<dbReference type="Gene3D" id="3.90.1340.10">
    <property type="entry name" value="Phage tail collar domain"/>
    <property type="match status" value="1"/>
</dbReference>
<evidence type="ECO:0000313" key="3">
    <source>
        <dbReference type="Proteomes" id="UP000287853"/>
    </source>
</evidence>
<dbReference type="AlphaFoldDB" id="A0A444IVJ3"/>
<organism evidence="2 3">
    <name type="scientific">Candidatus Electrothrix aarhusensis</name>
    <dbReference type="NCBI Taxonomy" id="1859131"/>
    <lineage>
        <taxon>Bacteria</taxon>
        <taxon>Pseudomonadati</taxon>
        <taxon>Thermodesulfobacteriota</taxon>
        <taxon>Desulfobulbia</taxon>
        <taxon>Desulfobulbales</taxon>
        <taxon>Desulfobulbaceae</taxon>
        <taxon>Candidatus Electrothrix</taxon>
    </lineage>
</organism>
<name>A0A444IVJ3_9BACT</name>
<keyword evidence="3" id="KW-1185">Reference proteome</keyword>
<reference evidence="2 3" key="1">
    <citation type="submission" date="2017-01" db="EMBL/GenBank/DDBJ databases">
        <title>The cable genome- insights into the physiology and evolution of filamentous bacteria capable of sulfide oxidation via long distance electron transfer.</title>
        <authorList>
            <person name="Schreiber L."/>
            <person name="Bjerg J.T."/>
            <person name="Boggild A."/>
            <person name="Van De Vossenberg J."/>
            <person name="Meysman F."/>
            <person name="Nielsen L.P."/>
            <person name="Schramm A."/>
            <person name="Kjeldsen K.U."/>
        </authorList>
    </citation>
    <scope>NUCLEOTIDE SEQUENCE [LARGE SCALE GENOMIC DNA]</scope>
    <source>
        <strain evidence="2">MCF</strain>
    </source>
</reference>
<dbReference type="SUPFAM" id="SSF88874">
    <property type="entry name" value="Receptor-binding domain of short tail fibre protein gp12"/>
    <property type="match status" value="1"/>
</dbReference>
<gene>
    <name evidence="2" type="ORF">H206_01305</name>
</gene>
<evidence type="ECO:0000259" key="1">
    <source>
        <dbReference type="Pfam" id="PF07484"/>
    </source>
</evidence>
<evidence type="ECO:0000313" key="2">
    <source>
        <dbReference type="EMBL" id="RWX44873.1"/>
    </source>
</evidence>
<dbReference type="InterPro" id="IPR011083">
    <property type="entry name" value="Phage_tail_collar_dom"/>
</dbReference>
<dbReference type="Proteomes" id="UP000287853">
    <property type="component" value="Unassembled WGS sequence"/>
</dbReference>
<accession>A0A444IVJ3</accession>
<dbReference type="InterPro" id="IPR037053">
    <property type="entry name" value="Phage_tail_collar_dom_sf"/>
</dbReference>
<proteinExistence type="predicted"/>
<comment type="caution">
    <text evidence="2">The sequence shown here is derived from an EMBL/GenBank/DDBJ whole genome shotgun (WGS) entry which is preliminary data.</text>
</comment>
<protein>
    <submittedName>
        <fullName evidence="2">Microcystin-dependent protein</fullName>
    </submittedName>
</protein>
<dbReference type="EMBL" id="MTKO01000087">
    <property type="protein sequence ID" value="RWX44873.1"/>
    <property type="molecule type" value="Genomic_DNA"/>
</dbReference>
<feature type="domain" description="Phage tail collar" evidence="1">
    <location>
        <begin position="7"/>
        <end position="65"/>
    </location>
</feature>
<dbReference type="Pfam" id="PF07484">
    <property type="entry name" value="Collar"/>
    <property type="match status" value="1"/>
</dbReference>
<sequence length="178" mass="19398">MSGSFTGQIQLFAGKSPPSGWAFCDGQLLETSKHKELFSILKFVYGRDSKNGKNYFGLPDLRGRAAMHTVRDPSFTLSTHVLGEKGGTSGVTLSEKQLPLHNHPFNVHAGGSNTYSPDKAVLANSRKFSAYHATTEEKSAMGEAVQPAGTDNVKAHENRQPYLGLHFIIFVGYRLMPG</sequence>